<proteinExistence type="predicted"/>
<dbReference type="EMBL" id="FN649760">
    <property type="protein sequence ID" value="CBN79391.1"/>
    <property type="molecule type" value="Genomic_DNA"/>
</dbReference>
<keyword evidence="3" id="KW-1185">Reference proteome</keyword>
<dbReference type="Proteomes" id="UP000002630">
    <property type="component" value="Unassembled WGS sequence"/>
</dbReference>
<dbReference type="OrthoDB" id="10537993at2759"/>
<accession>D8LI55</accession>
<organism evidence="2 3">
    <name type="scientific">Ectocarpus siliculosus</name>
    <name type="common">Brown alga</name>
    <name type="synonym">Conferva siliculosa</name>
    <dbReference type="NCBI Taxonomy" id="2880"/>
    <lineage>
        <taxon>Eukaryota</taxon>
        <taxon>Sar</taxon>
        <taxon>Stramenopiles</taxon>
        <taxon>Ochrophyta</taxon>
        <taxon>PX clade</taxon>
        <taxon>Phaeophyceae</taxon>
        <taxon>Ectocarpales</taxon>
        <taxon>Ectocarpaceae</taxon>
        <taxon>Ectocarpus</taxon>
    </lineage>
</organism>
<dbReference type="AlphaFoldDB" id="D8LI55"/>
<feature type="compositionally biased region" description="Basic and acidic residues" evidence="1">
    <location>
        <begin position="108"/>
        <end position="118"/>
    </location>
</feature>
<feature type="region of interest" description="Disordered" evidence="1">
    <location>
        <begin position="1"/>
        <end position="87"/>
    </location>
</feature>
<evidence type="ECO:0000256" key="1">
    <source>
        <dbReference type="SAM" id="MobiDB-lite"/>
    </source>
</evidence>
<gene>
    <name evidence="2" type="ORF">Esi_0202_0032</name>
</gene>
<dbReference type="InParanoid" id="D8LI55"/>
<evidence type="ECO:0000313" key="2">
    <source>
        <dbReference type="EMBL" id="CBN79391.1"/>
    </source>
</evidence>
<sequence length="236" mass="25137">MGDVIEACADGGFDIPATTDTRDTAGPLPRVKTQSSAAMDDRVEPKPRRVKIQLDDDEDDDGDGDGDENGPGRNILGRTPPTASVEEGLTDEKAPLHNVSNAAANASRNHEQDDEKATDAPATSRPEYRIYKIEMPGEDPTVEIVCSFSDGNLAAPISTARKKRLSGCPSVKISSDGRKFVVERNPAADAGDGGGDGVAEKGRFRLQLPQRVVPTTAMSFFRKGQLTVRATLATSE</sequence>
<reference evidence="2 3" key="1">
    <citation type="journal article" date="2010" name="Nature">
        <title>The Ectocarpus genome and the independent evolution of multicellularity in brown algae.</title>
        <authorList>
            <person name="Cock J.M."/>
            <person name="Sterck L."/>
            <person name="Rouze P."/>
            <person name="Scornet D."/>
            <person name="Allen A.E."/>
            <person name="Amoutzias G."/>
            <person name="Anthouard V."/>
            <person name="Artiguenave F."/>
            <person name="Aury J.M."/>
            <person name="Badger J.H."/>
            <person name="Beszteri B."/>
            <person name="Billiau K."/>
            <person name="Bonnet E."/>
            <person name="Bothwell J.H."/>
            <person name="Bowler C."/>
            <person name="Boyen C."/>
            <person name="Brownlee C."/>
            <person name="Carrano C.J."/>
            <person name="Charrier B."/>
            <person name="Cho G.Y."/>
            <person name="Coelho S.M."/>
            <person name="Collen J."/>
            <person name="Corre E."/>
            <person name="Da Silva C."/>
            <person name="Delage L."/>
            <person name="Delaroque N."/>
            <person name="Dittami S.M."/>
            <person name="Doulbeau S."/>
            <person name="Elias M."/>
            <person name="Farnham G."/>
            <person name="Gachon C.M."/>
            <person name="Gschloessl B."/>
            <person name="Heesch S."/>
            <person name="Jabbari K."/>
            <person name="Jubin C."/>
            <person name="Kawai H."/>
            <person name="Kimura K."/>
            <person name="Kloareg B."/>
            <person name="Kupper F.C."/>
            <person name="Lang D."/>
            <person name="Le Bail A."/>
            <person name="Leblanc C."/>
            <person name="Lerouge P."/>
            <person name="Lohr M."/>
            <person name="Lopez P.J."/>
            <person name="Martens C."/>
            <person name="Maumus F."/>
            <person name="Michel G."/>
            <person name="Miranda-Saavedra D."/>
            <person name="Morales J."/>
            <person name="Moreau H."/>
            <person name="Motomura T."/>
            <person name="Nagasato C."/>
            <person name="Napoli C.A."/>
            <person name="Nelson D.R."/>
            <person name="Nyvall-Collen P."/>
            <person name="Peters A.F."/>
            <person name="Pommier C."/>
            <person name="Potin P."/>
            <person name="Poulain J."/>
            <person name="Quesneville H."/>
            <person name="Read B."/>
            <person name="Rensing S.A."/>
            <person name="Ritter A."/>
            <person name="Rousvoal S."/>
            <person name="Samanta M."/>
            <person name="Samson G."/>
            <person name="Schroeder D.C."/>
            <person name="Segurens B."/>
            <person name="Strittmatter M."/>
            <person name="Tonon T."/>
            <person name="Tregear J.W."/>
            <person name="Valentin K."/>
            <person name="von Dassow P."/>
            <person name="Yamagishi T."/>
            <person name="Van de Peer Y."/>
            <person name="Wincker P."/>
        </authorList>
    </citation>
    <scope>NUCLEOTIDE SEQUENCE [LARGE SCALE GENOMIC DNA]</scope>
    <source>
        <strain evidence="3">Ec32 / CCAP1310/4</strain>
    </source>
</reference>
<evidence type="ECO:0000313" key="3">
    <source>
        <dbReference type="Proteomes" id="UP000002630"/>
    </source>
</evidence>
<name>D8LI55_ECTSI</name>
<feature type="compositionally biased region" description="Acidic residues" evidence="1">
    <location>
        <begin position="55"/>
        <end position="68"/>
    </location>
</feature>
<feature type="region of interest" description="Disordered" evidence="1">
    <location>
        <begin position="103"/>
        <end position="128"/>
    </location>
</feature>
<protein>
    <submittedName>
        <fullName evidence="2">Uncharacterized protein</fullName>
    </submittedName>
</protein>